<protein>
    <submittedName>
        <fullName evidence="2">Uncharacterized protein</fullName>
    </submittedName>
</protein>
<dbReference type="EMBL" id="LAZR01037737">
    <property type="protein sequence ID" value="KKL21425.1"/>
    <property type="molecule type" value="Genomic_DNA"/>
</dbReference>
<name>A0A0F9BHW7_9ZZZZ</name>
<reference evidence="2" key="1">
    <citation type="journal article" date="2015" name="Nature">
        <title>Complex archaea that bridge the gap between prokaryotes and eukaryotes.</title>
        <authorList>
            <person name="Spang A."/>
            <person name="Saw J.H."/>
            <person name="Jorgensen S.L."/>
            <person name="Zaremba-Niedzwiedzka K."/>
            <person name="Martijn J."/>
            <person name="Lind A.E."/>
            <person name="van Eijk R."/>
            <person name="Schleper C."/>
            <person name="Guy L."/>
            <person name="Ettema T.J."/>
        </authorList>
    </citation>
    <scope>NUCLEOTIDE SEQUENCE</scope>
</reference>
<dbReference type="AlphaFoldDB" id="A0A0F9BHW7"/>
<evidence type="ECO:0000256" key="1">
    <source>
        <dbReference type="SAM" id="MobiDB-lite"/>
    </source>
</evidence>
<gene>
    <name evidence="2" type="ORF">LCGC14_2445600</name>
</gene>
<organism evidence="2">
    <name type="scientific">marine sediment metagenome</name>
    <dbReference type="NCBI Taxonomy" id="412755"/>
    <lineage>
        <taxon>unclassified sequences</taxon>
        <taxon>metagenomes</taxon>
        <taxon>ecological metagenomes</taxon>
    </lineage>
</organism>
<accession>A0A0F9BHW7</accession>
<sequence>MMVNTALSVTGKAEKNNPKPLRGNKIMTLISTADLKRKLQTLKGHRRTYANSHDELPYIEMEIKNLERILAERKH</sequence>
<feature type="region of interest" description="Disordered" evidence="1">
    <location>
        <begin position="1"/>
        <end position="22"/>
    </location>
</feature>
<comment type="caution">
    <text evidence="2">The sequence shown here is derived from an EMBL/GenBank/DDBJ whole genome shotgun (WGS) entry which is preliminary data.</text>
</comment>
<proteinExistence type="predicted"/>
<evidence type="ECO:0000313" key="2">
    <source>
        <dbReference type="EMBL" id="KKL21425.1"/>
    </source>
</evidence>